<dbReference type="Pfam" id="PF13822">
    <property type="entry name" value="ACC_epsilon"/>
    <property type="match status" value="1"/>
</dbReference>
<reference evidence="3" key="1">
    <citation type="submission" date="2019-09" db="EMBL/GenBank/DDBJ databases">
        <title>Mumia zhuanghuii sp. nov. isolated from the intestinal contents of plateau pika (Ochotona curzoniae) in the Qinghai-Tibet plateau of China.</title>
        <authorList>
            <person name="Tian Z."/>
        </authorList>
    </citation>
    <scope>NUCLEOTIDE SEQUENCE [LARGE SCALE GENOMIC DNA]</scope>
    <source>
        <strain evidence="3">L-031</strain>
    </source>
</reference>
<organism evidence="2 3">
    <name type="scientific">Microbacterium lushaniae</name>
    <dbReference type="NCBI Taxonomy" id="2614639"/>
    <lineage>
        <taxon>Bacteria</taxon>
        <taxon>Bacillati</taxon>
        <taxon>Actinomycetota</taxon>
        <taxon>Actinomycetes</taxon>
        <taxon>Micrococcales</taxon>
        <taxon>Microbacteriaceae</taxon>
        <taxon>Microbacterium</taxon>
    </lineage>
</organism>
<dbReference type="AlphaFoldDB" id="A0A5J6L1U9"/>
<dbReference type="RefSeq" id="WP_150924017.1">
    <property type="nucleotide sequence ID" value="NZ_CP044232.1"/>
</dbReference>
<protein>
    <submittedName>
        <fullName evidence="2">Acyl-CoA carboxylase subunit epsilon</fullName>
    </submittedName>
</protein>
<evidence type="ECO:0000256" key="1">
    <source>
        <dbReference type="SAM" id="MobiDB-lite"/>
    </source>
</evidence>
<proteinExistence type="predicted"/>
<dbReference type="GO" id="GO:0003989">
    <property type="term" value="F:acetyl-CoA carboxylase activity"/>
    <property type="evidence" value="ECO:0007669"/>
    <property type="project" value="InterPro"/>
</dbReference>
<gene>
    <name evidence="2" type="ORF">F6J85_04545</name>
</gene>
<dbReference type="GO" id="GO:0004658">
    <property type="term" value="F:propionyl-CoA carboxylase activity"/>
    <property type="evidence" value="ECO:0007669"/>
    <property type="project" value="InterPro"/>
</dbReference>
<dbReference type="EMBL" id="CP044232">
    <property type="protein sequence ID" value="QEW02440.1"/>
    <property type="molecule type" value="Genomic_DNA"/>
</dbReference>
<evidence type="ECO:0000313" key="3">
    <source>
        <dbReference type="Proteomes" id="UP000325516"/>
    </source>
</evidence>
<dbReference type="KEGG" id="mlz:F6J85_04545"/>
<accession>A0A5J6L1U9</accession>
<keyword evidence="3" id="KW-1185">Reference proteome</keyword>
<name>A0A5J6L1U9_9MICO</name>
<evidence type="ECO:0000313" key="2">
    <source>
        <dbReference type="EMBL" id="QEW02440.1"/>
    </source>
</evidence>
<feature type="region of interest" description="Disordered" evidence="1">
    <location>
        <begin position="36"/>
        <end position="58"/>
    </location>
</feature>
<dbReference type="InterPro" id="IPR032716">
    <property type="entry name" value="ACC_epsilon"/>
</dbReference>
<sequence>MTPDPAEAPVSLDVRRGNPTADELAALLAVVSEAYAEESAQATAPEPRGRSRWRLSARAGRVPLSREAGWGGFSG</sequence>
<dbReference type="Proteomes" id="UP000325516">
    <property type="component" value="Chromosome"/>
</dbReference>